<keyword evidence="1" id="KW-1133">Transmembrane helix</keyword>
<evidence type="ECO:0000256" key="1">
    <source>
        <dbReference type="SAM" id="Phobius"/>
    </source>
</evidence>
<evidence type="ECO:0000313" key="3">
    <source>
        <dbReference type="Proteomes" id="UP001597216"/>
    </source>
</evidence>
<evidence type="ECO:0000313" key="2">
    <source>
        <dbReference type="EMBL" id="MFD1191299.1"/>
    </source>
</evidence>
<organism evidence="2 3">
    <name type="scientific">Phenylobacterium conjunctum</name>
    <dbReference type="NCBI Taxonomy" id="1298959"/>
    <lineage>
        <taxon>Bacteria</taxon>
        <taxon>Pseudomonadati</taxon>
        <taxon>Pseudomonadota</taxon>
        <taxon>Alphaproteobacteria</taxon>
        <taxon>Caulobacterales</taxon>
        <taxon>Caulobacteraceae</taxon>
        <taxon>Phenylobacterium</taxon>
    </lineage>
</organism>
<dbReference type="EMBL" id="JBHTLQ010000025">
    <property type="protein sequence ID" value="MFD1191299.1"/>
    <property type="molecule type" value="Genomic_DNA"/>
</dbReference>
<keyword evidence="1" id="KW-0812">Transmembrane</keyword>
<comment type="caution">
    <text evidence="2">The sequence shown here is derived from an EMBL/GenBank/DDBJ whole genome shotgun (WGS) entry which is preliminary data.</text>
</comment>
<keyword evidence="1" id="KW-0472">Membrane</keyword>
<sequence length="62" mass="6618">MEPTVTKTRPLSALWRGPRRRRRMDASEDAVLMFGFALGLVVAAGLMLAAFSLGIAVGSAAR</sequence>
<keyword evidence="3" id="KW-1185">Reference proteome</keyword>
<dbReference type="Proteomes" id="UP001597216">
    <property type="component" value="Unassembled WGS sequence"/>
</dbReference>
<reference evidence="3" key="1">
    <citation type="journal article" date="2019" name="Int. J. Syst. Evol. Microbiol.">
        <title>The Global Catalogue of Microorganisms (GCM) 10K type strain sequencing project: providing services to taxonomists for standard genome sequencing and annotation.</title>
        <authorList>
            <consortium name="The Broad Institute Genomics Platform"/>
            <consortium name="The Broad Institute Genome Sequencing Center for Infectious Disease"/>
            <person name="Wu L."/>
            <person name="Ma J."/>
        </authorList>
    </citation>
    <scope>NUCLEOTIDE SEQUENCE [LARGE SCALE GENOMIC DNA]</scope>
    <source>
        <strain evidence="3">CCUG 55074</strain>
    </source>
</reference>
<accession>A0ABW3T2B7</accession>
<dbReference type="RefSeq" id="WP_374343943.1">
    <property type="nucleotide sequence ID" value="NZ_JBHTLQ010000025.1"/>
</dbReference>
<protein>
    <submittedName>
        <fullName evidence="2">Uncharacterized protein</fullName>
    </submittedName>
</protein>
<proteinExistence type="predicted"/>
<feature type="transmembrane region" description="Helical" evidence="1">
    <location>
        <begin position="30"/>
        <end position="57"/>
    </location>
</feature>
<name>A0ABW3T2B7_9CAUL</name>
<gene>
    <name evidence="2" type="ORF">ACFQ27_11970</name>
</gene>